<dbReference type="AlphaFoldDB" id="A0A2S2NA89"/>
<evidence type="ECO:0000256" key="1">
    <source>
        <dbReference type="ARBA" id="ARBA00022714"/>
    </source>
</evidence>
<evidence type="ECO:0000256" key="4">
    <source>
        <dbReference type="ARBA" id="ARBA00023014"/>
    </source>
</evidence>
<name>A0A2S2NA89_SCHGA</name>
<evidence type="ECO:0000259" key="6">
    <source>
        <dbReference type="PROSITE" id="PS51296"/>
    </source>
</evidence>
<dbReference type="EMBL" id="GGMR01001399">
    <property type="protein sequence ID" value="MBY14018.1"/>
    <property type="molecule type" value="Transcribed_RNA"/>
</dbReference>
<organism evidence="7">
    <name type="scientific">Schizaphis graminum</name>
    <name type="common">Green bug aphid</name>
    <dbReference type="NCBI Taxonomy" id="13262"/>
    <lineage>
        <taxon>Eukaryota</taxon>
        <taxon>Metazoa</taxon>
        <taxon>Ecdysozoa</taxon>
        <taxon>Arthropoda</taxon>
        <taxon>Hexapoda</taxon>
        <taxon>Insecta</taxon>
        <taxon>Pterygota</taxon>
        <taxon>Neoptera</taxon>
        <taxon>Paraneoptera</taxon>
        <taxon>Hemiptera</taxon>
        <taxon>Sternorrhyncha</taxon>
        <taxon>Aphidomorpha</taxon>
        <taxon>Aphidoidea</taxon>
        <taxon>Aphididae</taxon>
        <taxon>Aphidini</taxon>
        <taxon>Schizaphis</taxon>
    </lineage>
</organism>
<dbReference type="Pfam" id="PF07992">
    <property type="entry name" value="Pyr_redox_2"/>
    <property type="match status" value="1"/>
</dbReference>
<reference evidence="7" key="1">
    <citation type="submission" date="2018-04" db="EMBL/GenBank/DDBJ databases">
        <title>Transcriptome of Schizaphis graminum biotype I.</title>
        <authorList>
            <person name="Scully E.D."/>
            <person name="Geib S.M."/>
            <person name="Palmer N.A."/>
            <person name="Koch K."/>
            <person name="Bradshaw J."/>
            <person name="Heng-Moss T."/>
            <person name="Sarath G."/>
        </authorList>
    </citation>
    <scope>NUCLEOTIDE SEQUENCE</scope>
</reference>
<dbReference type="InterPro" id="IPR036922">
    <property type="entry name" value="Rieske_2Fe-2S_sf"/>
</dbReference>
<dbReference type="Gene3D" id="3.50.50.60">
    <property type="entry name" value="FAD/NAD(P)-binding domain"/>
    <property type="match status" value="1"/>
</dbReference>
<evidence type="ECO:0000313" key="7">
    <source>
        <dbReference type="EMBL" id="MBY14018.1"/>
    </source>
</evidence>
<evidence type="ECO:0000256" key="5">
    <source>
        <dbReference type="ARBA" id="ARBA00034078"/>
    </source>
</evidence>
<feature type="domain" description="Rieske" evidence="6">
    <location>
        <begin position="19"/>
        <end position="116"/>
    </location>
</feature>
<comment type="cofactor">
    <cofactor evidence="5">
        <name>[2Fe-2S] cluster</name>
        <dbReference type="ChEBI" id="CHEBI:190135"/>
    </cofactor>
</comment>
<gene>
    <name evidence="7" type="primary">Aifm3_1</name>
    <name evidence="7" type="ORF">g.36144</name>
</gene>
<dbReference type="SUPFAM" id="SSF50022">
    <property type="entry name" value="ISP domain"/>
    <property type="match status" value="1"/>
</dbReference>
<evidence type="ECO:0000256" key="3">
    <source>
        <dbReference type="ARBA" id="ARBA00023004"/>
    </source>
</evidence>
<keyword evidence="4" id="KW-0411">Iron-sulfur</keyword>
<accession>A0A2S2NA89</accession>
<dbReference type="FunFam" id="2.102.10.10:FF:000003">
    <property type="entry name" value="apoptosis-inducing factor 3 isoform X2"/>
    <property type="match status" value="1"/>
</dbReference>
<dbReference type="PANTHER" id="PTHR21496">
    <property type="entry name" value="FERREDOXIN-RELATED"/>
    <property type="match status" value="1"/>
</dbReference>
<protein>
    <submittedName>
        <fullName evidence="7">Apoptosis-inducing factor 3</fullName>
    </submittedName>
</protein>
<dbReference type="CDD" id="cd03478">
    <property type="entry name" value="Rieske_AIFL_N"/>
    <property type="match status" value="1"/>
</dbReference>
<dbReference type="Gene3D" id="2.102.10.10">
    <property type="entry name" value="Rieske [2Fe-2S] iron-sulphur domain"/>
    <property type="match status" value="1"/>
</dbReference>
<keyword evidence="2" id="KW-0479">Metal-binding</keyword>
<dbReference type="PANTHER" id="PTHR21496:SF0">
    <property type="entry name" value="RIESKE DOMAIN-CONTAINING PROTEIN"/>
    <property type="match status" value="1"/>
</dbReference>
<dbReference type="PROSITE" id="PS51296">
    <property type="entry name" value="RIESKE"/>
    <property type="match status" value="1"/>
</dbReference>
<keyword evidence="3" id="KW-0408">Iron</keyword>
<dbReference type="InterPro" id="IPR036188">
    <property type="entry name" value="FAD/NAD-bd_sf"/>
</dbReference>
<evidence type="ECO:0000256" key="2">
    <source>
        <dbReference type="ARBA" id="ARBA00022723"/>
    </source>
</evidence>
<dbReference type="GO" id="GO:0051537">
    <property type="term" value="F:2 iron, 2 sulfur cluster binding"/>
    <property type="evidence" value="ECO:0007669"/>
    <property type="project" value="UniProtKB-KW"/>
</dbReference>
<dbReference type="InterPro" id="IPR023753">
    <property type="entry name" value="FAD/NAD-binding_dom"/>
</dbReference>
<dbReference type="Pfam" id="PF00355">
    <property type="entry name" value="Rieske"/>
    <property type="match status" value="1"/>
</dbReference>
<sequence length="206" mass="22520">MGSIASKSTEGPSDDVIEQIVCKENDIPDNGMQEFEIGNNGNKILVVKQNNEFFAVGSKCSHYGAPLVKGALGDGTVRCPWHGACFNFKTGDIEDFPGLDSIPSFKVSVANGNVKVSAKKYALENSKIVKPLTKYNPDNKRTFIVVGSGPAGTECVEKLRQEGYDGRLILITKDSYLPYDRTKLSKALSSEATSILLRSQQFYEVR</sequence>
<proteinExistence type="predicted"/>
<dbReference type="GO" id="GO:0046872">
    <property type="term" value="F:metal ion binding"/>
    <property type="evidence" value="ECO:0007669"/>
    <property type="project" value="UniProtKB-KW"/>
</dbReference>
<keyword evidence="1" id="KW-0001">2Fe-2S</keyword>
<dbReference type="SUPFAM" id="SSF51905">
    <property type="entry name" value="FAD/NAD(P)-binding domain"/>
    <property type="match status" value="1"/>
</dbReference>
<dbReference type="GO" id="GO:0016491">
    <property type="term" value="F:oxidoreductase activity"/>
    <property type="evidence" value="ECO:0007669"/>
    <property type="project" value="InterPro"/>
</dbReference>
<dbReference type="InterPro" id="IPR017941">
    <property type="entry name" value="Rieske_2Fe-2S"/>
</dbReference>